<dbReference type="InterPro" id="IPR029063">
    <property type="entry name" value="SAM-dependent_MTases_sf"/>
</dbReference>
<dbReference type="PANTHER" id="PTHR43861">
    <property type="entry name" value="TRANS-ACONITATE 2-METHYLTRANSFERASE-RELATED"/>
    <property type="match status" value="1"/>
</dbReference>
<evidence type="ECO:0000313" key="2">
    <source>
        <dbReference type="Proteomes" id="UP000253383"/>
    </source>
</evidence>
<protein>
    <submittedName>
        <fullName evidence="1">Class I SAM-dependent methyltransferase</fullName>
    </submittedName>
</protein>
<keyword evidence="2" id="KW-1185">Reference proteome</keyword>
<dbReference type="AlphaFoldDB" id="A0A368JKG1"/>
<dbReference type="PANTHER" id="PTHR43861:SF6">
    <property type="entry name" value="METHYLTRANSFERASE TYPE 11"/>
    <property type="match status" value="1"/>
</dbReference>
<name>A0A368JKG1_9BACT</name>
<dbReference type="Proteomes" id="UP000253383">
    <property type="component" value="Unassembled WGS sequence"/>
</dbReference>
<accession>A0A368JKG1</accession>
<dbReference type="SUPFAM" id="SSF53335">
    <property type="entry name" value="S-adenosyl-L-methionine-dependent methyltransferases"/>
    <property type="match status" value="1"/>
</dbReference>
<dbReference type="Gene3D" id="3.40.50.150">
    <property type="entry name" value="Vaccinia Virus protein VP39"/>
    <property type="match status" value="1"/>
</dbReference>
<organism evidence="1 2">
    <name type="scientific">Larkinella punicea</name>
    <dbReference type="NCBI Taxonomy" id="2315727"/>
    <lineage>
        <taxon>Bacteria</taxon>
        <taxon>Pseudomonadati</taxon>
        <taxon>Bacteroidota</taxon>
        <taxon>Cytophagia</taxon>
        <taxon>Cytophagales</taxon>
        <taxon>Spirosomataceae</taxon>
        <taxon>Larkinella</taxon>
    </lineage>
</organism>
<dbReference type="EMBL" id="QOWE01000015">
    <property type="protein sequence ID" value="RCR68138.1"/>
    <property type="molecule type" value="Genomic_DNA"/>
</dbReference>
<reference evidence="1 2" key="1">
    <citation type="submission" date="2018-07" db="EMBL/GenBank/DDBJ databases">
        <title>Genome analysis of Larkinella rosea.</title>
        <authorList>
            <person name="Zhou Z."/>
            <person name="Wang G."/>
        </authorList>
    </citation>
    <scope>NUCLEOTIDE SEQUENCE [LARGE SCALE GENOMIC DNA]</scope>
    <source>
        <strain evidence="2">zzj9</strain>
    </source>
</reference>
<dbReference type="CDD" id="cd02440">
    <property type="entry name" value="AdoMet_MTases"/>
    <property type="match status" value="1"/>
</dbReference>
<keyword evidence="1" id="KW-0489">Methyltransferase</keyword>
<dbReference type="GO" id="GO:0008168">
    <property type="term" value="F:methyltransferase activity"/>
    <property type="evidence" value="ECO:0007669"/>
    <property type="project" value="UniProtKB-KW"/>
</dbReference>
<comment type="caution">
    <text evidence="1">The sequence shown here is derived from an EMBL/GenBank/DDBJ whole genome shotgun (WGS) entry which is preliminary data.</text>
</comment>
<dbReference type="OrthoDB" id="2370471at2"/>
<keyword evidence="1" id="KW-0808">Transferase</keyword>
<evidence type="ECO:0000313" key="1">
    <source>
        <dbReference type="EMBL" id="RCR68138.1"/>
    </source>
</evidence>
<sequence length="296" mass="34350">MTVEHLIECPVCGNQSFSNWMTCTDFLVSKNEFTIQRCEQCGFKATNPRPVEAEIGQYYQSEEYISHSDTRKGIISQLYHTVRTITVQQKVKLITGLSPRKGQLLDIGCGSGYFLAASQEAGWKIRGTEPDVNTRRQAAERTKTELGKSIFELEVTEPFDVITMWHVLEHVHELQETLEWIRSHSRPKGHLVIAVPNYHSWDARHYKQFWAAYDVPRHLYHFSPDTMKTLLKRYGFELKEQRPMMFDAFYVNMLSTKNRDGKPAYLESFWNGIRSNWSAYQDGGNYSSLIYVAQAQ</sequence>
<dbReference type="GO" id="GO:0032259">
    <property type="term" value="P:methylation"/>
    <property type="evidence" value="ECO:0007669"/>
    <property type="project" value="UniProtKB-KW"/>
</dbReference>
<proteinExistence type="predicted"/>
<gene>
    <name evidence="1" type="ORF">DUE52_18950</name>
</gene>
<dbReference type="Pfam" id="PF13489">
    <property type="entry name" value="Methyltransf_23"/>
    <property type="match status" value="1"/>
</dbReference>